<reference evidence="1 2" key="1">
    <citation type="submission" date="2019-03" db="EMBL/GenBank/DDBJ databases">
        <title>First draft genome of Liparis tanakae, snailfish: a comprehensive survey of snailfish specific genes.</title>
        <authorList>
            <person name="Kim W."/>
            <person name="Song I."/>
            <person name="Jeong J.-H."/>
            <person name="Kim D."/>
            <person name="Kim S."/>
            <person name="Ryu S."/>
            <person name="Song J.Y."/>
            <person name="Lee S.K."/>
        </authorList>
    </citation>
    <scope>NUCLEOTIDE SEQUENCE [LARGE SCALE GENOMIC DNA]</scope>
    <source>
        <tissue evidence="1">Muscle</tissue>
    </source>
</reference>
<sequence length="90" mass="9785">MYSVLSSGSSPSFPATLPLRSSLLPLNGLPSLVDSVWRTDVSSGVEPARLMRPPPPREVDVVRLSELVASNSLPMKLRPAWRMCELPANT</sequence>
<proteinExistence type="predicted"/>
<keyword evidence="2" id="KW-1185">Reference proteome</keyword>
<dbReference type="Proteomes" id="UP000314294">
    <property type="component" value="Unassembled WGS sequence"/>
</dbReference>
<organism evidence="1 2">
    <name type="scientific">Liparis tanakae</name>
    <name type="common">Tanaka's snailfish</name>
    <dbReference type="NCBI Taxonomy" id="230148"/>
    <lineage>
        <taxon>Eukaryota</taxon>
        <taxon>Metazoa</taxon>
        <taxon>Chordata</taxon>
        <taxon>Craniata</taxon>
        <taxon>Vertebrata</taxon>
        <taxon>Euteleostomi</taxon>
        <taxon>Actinopterygii</taxon>
        <taxon>Neopterygii</taxon>
        <taxon>Teleostei</taxon>
        <taxon>Neoteleostei</taxon>
        <taxon>Acanthomorphata</taxon>
        <taxon>Eupercaria</taxon>
        <taxon>Perciformes</taxon>
        <taxon>Cottioidei</taxon>
        <taxon>Cottales</taxon>
        <taxon>Liparidae</taxon>
        <taxon>Liparis</taxon>
    </lineage>
</organism>
<evidence type="ECO:0000313" key="2">
    <source>
        <dbReference type="Proteomes" id="UP000314294"/>
    </source>
</evidence>
<protein>
    <submittedName>
        <fullName evidence="1">Uncharacterized protein</fullName>
    </submittedName>
</protein>
<dbReference type="AlphaFoldDB" id="A0A4Z2FEM7"/>
<gene>
    <name evidence="1" type="ORF">EYF80_050957</name>
</gene>
<dbReference type="EMBL" id="SRLO01001329">
    <property type="protein sequence ID" value="TNN38872.1"/>
    <property type="molecule type" value="Genomic_DNA"/>
</dbReference>
<evidence type="ECO:0000313" key="1">
    <source>
        <dbReference type="EMBL" id="TNN38872.1"/>
    </source>
</evidence>
<comment type="caution">
    <text evidence="1">The sequence shown here is derived from an EMBL/GenBank/DDBJ whole genome shotgun (WGS) entry which is preliminary data.</text>
</comment>
<name>A0A4Z2FEM7_9TELE</name>
<accession>A0A4Z2FEM7</accession>